<dbReference type="AlphaFoldDB" id="A0AA38HQN3"/>
<feature type="region of interest" description="Disordered" evidence="1">
    <location>
        <begin position="102"/>
        <end position="132"/>
    </location>
</feature>
<reference evidence="2" key="1">
    <citation type="journal article" date="2023" name="G3 (Bethesda)">
        <title>Whole genome assemblies of Zophobas morio and Tenebrio molitor.</title>
        <authorList>
            <person name="Kaur S."/>
            <person name="Stinson S.A."/>
            <person name="diCenzo G.C."/>
        </authorList>
    </citation>
    <scope>NUCLEOTIDE SEQUENCE</scope>
    <source>
        <strain evidence="2">QUZm001</strain>
    </source>
</reference>
<feature type="compositionally biased region" description="Basic residues" evidence="1">
    <location>
        <begin position="9"/>
        <end position="21"/>
    </location>
</feature>
<protein>
    <submittedName>
        <fullName evidence="2">Uncharacterized protein</fullName>
    </submittedName>
</protein>
<evidence type="ECO:0000256" key="1">
    <source>
        <dbReference type="SAM" id="MobiDB-lite"/>
    </source>
</evidence>
<comment type="caution">
    <text evidence="2">The sequence shown here is derived from an EMBL/GenBank/DDBJ whole genome shotgun (WGS) entry which is preliminary data.</text>
</comment>
<dbReference type="EMBL" id="JALNTZ010000008">
    <property type="protein sequence ID" value="KAJ3642115.1"/>
    <property type="molecule type" value="Genomic_DNA"/>
</dbReference>
<keyword evidence="3" id="KW-1185">Reference proteome</keyword>
<feature type="compositionally biased region" description="Basic and acidic residues" evidence="1">
    <location>
        <begin position="119"/>
        <end position="132"/>
    </location>
</feature>
<name>A0AA38HQN3_9CUCU</name>
<dbReference type="Proteomes" id="UP001168821">
    <property type="component" value="Unassembled WGS sequence"/>
</dbReference>
<evidence type="ECO:0000313" key="2">
    <source>
        <dbReference type="EMBL" id="KAJ3642115.1"/>
    </source>
</evidence>
<evidence type="ECO:0000313" key="3">
    <source>
        <dbReference type="Proteomes" id="UP001168821"/>
    </source>
</evidence>
<accession>A0AA38HQN3</accession>
<organism evidence="2 3">
    <name type="scientific">Zophobas morio</name>
    <dbReference type="NCBI Taxonomy" id="2755281"/>
    <lineage>
        <taxon>Eukaryota</taxon>
        <taxon>Metazoa</taxon>
        <taxon>Ecdysozoa</taxon>
        <taxon>Arthropoda</taxon>
        <taxon>Hexapoda</taxon>
        <taxon>Insecta</taxon>
        <taxon>Pterygota</taxon>
        <taxon>Neoptera</taxon>
        <taxon>Endopterygota</taxon>
        <taxon>Coleoptera</taxon>
        <taxon>Polyphaga</taxon>
        <taxon>Cucujiformia</taxon>
        <taxon>Tenebrionidae</taxon>
        <taxon>Zophobas</taxon>
    </lineage>
</organism>
<proteinExistence type="predicted"/>
<gene>
    <name evidence="2" type="ORF">Zmor_024929</name>
</gene>
<sequence length="132" mass="15173">MGQRGQNTKARRAHVGPRPHTHASFMRPGPNSCILQTAHAPLSRVLTPFSCNGRTECMNSGRKWWMRRETRLSYFSSTSFWVFRLARSILCEFHRNLSRRRALGGSEPKKAAREAGWSEGRRPKEARSCRNC</sequence>
<feature type="region of interest" description="Disordered" evidence="1">
    <location>
        <begin position="1"/>
        <end position="27"/>
    </location>
</feature>